<dbReference type="Pfam" id="PF07969">
    <property type="entry name" value="Amidohydro_3"/>
    <property type="match status" value="1"/>
</dbReference>
<dbReference type="PANTHER" id="PTHR22642">
    <property type="entry name" value="IMIDAZOLONEPROPIONASE"/>
    <property type="match status" value="1"/>
</dbReference>
<keyword evidence="1" id="KW-0812">Transmembrane</keyword>
<proteinExistence type="predicted"/>
<evidence type="ECO:0000313" key="3">
    <source>
        <dbReference type="EMBL" id="BDY11900.1"/>
    </source>
</evidence>
<evidence type="ECO:0000259" key="2">
    <source>
        <dbReference type="Pfam" id="PF07969"/>
    </source>
</evidence>
<feature type="transmembrane region" description="Helical" evidence="1">
    <location>
        <begin position="21"/>
        <end position="41"/>
    </location>
</feature>
<organism evidence="3 4">
    <name type="scientific">Hydrogenimonas cancrithermarum</name>
    <dbReference type="NCBI Taxonomy" id="2993563"/>
    <lineage>
        <taxon>Bacteria</taxon>
        <taxon>Pseudomonadati</taxon>
        <taxon>Campylobacterota</taxon>
        <taxon>Epsilonproteobacteria</taxon>
        <taxon>Campylobacterales</taxon>
        <taxon>Hydrogenimonadaceae</taxon>
        <taxon>Hydrogenimonas</taxon>
    </lineage>
</organism>
<dbReference type="Gene3D" id="2.30.40.10">
    <property type="entry name" value="Urease, subunit C, domain 1"/>
    <property type="match status" value="1"/>
</dbReference>
<protein>
    <recommendedName>
        <fullName evidence="2">Amidohydrolase 3 domain-containing protein</fullName>
    </recommendedName>
</protein>
<dbReference type="Proteomes" id="UP001321445">
    <property type="component" value="Chromosome"/>
</dbReference>
<evidence type="ECO:0000256" key="1">
    <source>
        <dbReference type="SAM" id="Phobius"/>
    </source>
</evidence>
<dbReference type="PANTHER" id="PTHR22642:SF2">
    <property type="entry name" value="PROTEIN LONG AFTER FAR-RED 3"/>
    <property type="match status" value="1"/>
</dbReference>
<dbReference type="EMBL" id="AP027370">
    <property type="protein sequence ID" value="BDY11900.1"/>
    <property type="molecule type" value="Genomic_DNA"/>
</dbReference>
<accession>A0ABN6WRX4</accession>
<dbReference type="RefSeq" id="WP_286337114.1">
    <property type="nucleotide sequence ID" value="NZ_AP027370.1"/>
</dbReference>
<name>A0ABN6WRX4_9BACT</name>
<dbReference type="SUPFAM" id="SSF51338">
    <property type="entry name" value="Composite domain of metallo-dependent hydrolases"/>
    <property type="match status" value="1"/>
</dbReference>
<keyword evidence="1" id="KW-1133">Transmembrane helix</keyword>
<reference evidence="3 4" key="1">
    <citation type="submission" date="2023-03" db="EMBL/GenBank/DDBJ databases">
        <title>Description of Hydrogenimonas sp. ISO32.</title>
        <authorList>
            <person name="Mino S."/>
            <person name="Fukazawa S."/>
            <person name="Sawabe T."/>
        </authorList>
    </citation>
    <scope>NUCLEOTIDE SEQUENCE [LARGE SCALE GENOMIC DNA]</scope>
    <source>
        <strain evidence="3 4">ISO32</strain>
    </source>
</reference>
<dbReference type="InterPro" id="IPR013108">
    <property type="entry name" value="Amidohydro_3"/>
</dbReference>
<dbReference type="CDD" id="cd01300">
    <property type="entry name" value="YtcJ_like"/>
    <property type="match status" value="1"/>
</dbReference>
<keyword evidence="1" id="KW-0472">Membrane</keyword>
<dbReference type="SUPFAM" id="SSF51556">
    <property type="entry name" value="Metallo-dependent hydrolases"/>
    <property type="match status" value="1"/>
</dbReference>
<dbReference type="InterPro" id="IPR032466">
    <property type="entry name" value="Metal_Hydrolase"/>
</dbReference>
<dbReference type="Gene3D" id="3.10.310.70">
    <property type="match status" value="1"/>
</dbReference>
<evidence type="ECO:0000313" key="4">
    <source>
        <dbReference type="Proteomes" id="UP001321445"/>
    </source>
</evidence>
<gene>
    <name evidence="3" type="ORF">HCR_02120</name>
</gene>
<sequence length="592" mass="66059">MQKGKVSDERRKIIKTGAKTFMVAAAMTQFGGLMGTLDAAIPSSEEKADLIYINGKVYTVDDKKAWAEAFAVKNRRFIAVGTNKEMEKLRGKKTKMIDLKDHFVMPGLIDDHIHPDMGADNYLNVFIKTTDNWETIIQKIKDYRKNNPNKKWIFGSSIDWLLDDNGIIKNYNLPSNKSILDKIVDDRPVALWDQGAHAMLLNTKALEALNITEKTPNPAGGMLIKDKSGKLTGVIRETATTLVINALDNFSLADWTKKGMQPFLNELNSYGITALSDAYVVERNAQSFASLEKTGTLNLWINLYMATPLEFNREDKKKAQYDFIVNSAKYKTEQISPAGVKYLLDGAAAGKTAAMLKPFEGTDILAPLRYPKEKIETEMKKFAKMGYAMKSHAIGDRAIRILLDIYQELPKREKELAMNSIAHSVFPDPSDIARYEATNTVYEASPAIWFPTNAIPIIEADIGKERLSHAWPIKKMIENNTIVSYGSDWVVSQTPNPWPGIEGMITRQVPGGSKDAFVPDAAVDLPTALKIVTLNGAISMGISDKTGSIEKNKSADFIVLDKNPFDIDTYQIHNIKVLSTVFRGSEIYTLKR</sequence>
<dbReference type="InterPro" id="IPR033932">
    <property type="entry name" value="YtcJ-like"/>
</dbReference>
<dbReference type="Gene3D" id="3.20.20.140">
    <property type="entry name" value="Metal-dependent hydrolases"/>
    <property type="match status" value="1"/>
</dbReference>
<keyword evidence="4" id="KW-1185">Reference proteome</keyword>
<feature type="domain" description="Amidohydrolase 3" evidence="2">
    <location>
        <begin position="96"/>
        <end position="588"/>
    </location>
</feature>
<dbReference type="InterPro" id="IPR011059">
    <property type="entry name" value="Metal-dep_hydrolase_composite"/>
</dbReference>